<organism evidence="24 25">
    <name type="scientific">Mycena indigotica</name>
    <dbReference type="NCBI Taxonomy" id="2126181"/>
    <lineage>
        <taxon>Eukaryota</taxon>
        <taxon>Fungi</taxon>
        <taxon>Dikarya</taxon>
        <taxon>Basidiomycota</taxon>
        <taxon>Agaricomycotina</taxon>
        <taxon>Agaricomycetes</taxon>
        <taxon>Agaricomycetidae</taxon>
        <taxon>Agaricales</taxon>
        <taxon>Marasmiineae</taxon>
        <taxon>Mycenaceae</taxon>
        <taxon>Mycena</taxon>
    </lineage>
</organism>
<evidence type="ECO:0000256" key="1">
    <source>
        <dbReference type="ARBA" id="ARBA00004613"/>
    </source>
</evidence>
<dbReference type="InterPro" id="IPR010255">
    <property type="entry name" value="Haem_peroxidase_sf"/>
</dbReference>
<keyword evidence="14" id="KW-0325">Glycoprotein</keyword>
<evidence type="ECO:0000256" key="6">
    <source>
        <dbReference type="ARBA" id="ARBA00022723"/>
    </source>
</evidence>
<feature type="binding site" evidence="17">
    <location>
        <position position="232"/>
    </location>
    <ligand>
        <name>Ca(2+)</name>
        <dbReference type="ChEBI" id="CHEBI:29108"/>
        <label>2</label>
    </ligand>
</feature>
<evidence type="ECO:0000256" key="5">
    <source>
        <dbReference type="ARBA" id="ARBA00022617"/>
    </source>
</evidence>
<keyword evidence="25" id="KW-1185">Reference proteome</keyword>
<dbReference type="InterPro" id="IPR024589">
    <property type="entry name" value="Ligninase_C"/>
</dbReference>
<comment type="cofactor">
    <cofactor evidence="17">
        <name>heme b</name>
        <dbReference type="ChEBI" id="CHEBI:60344"/>
    </cofactor>
    <text evidence="17">Binds 1 heme b (iron(II)-protoporphyrin IX) group per subunit.</text>
</comment>
<evidence type="ECO:0000256" key="19">
    <source>
        <dbReference type="PIRSR" id="PIRSR601621-4"/>
    </source>
</evidence>
<feature type="signal peptide" evidence="21">
    <location>
        <begin position="1"/>
        <end position="19"/>
    </location>
</feature>
<feature type="site" description="Transition state stabilizer" evidence="18">
    <location>
        <position position="66"/>
    </location>
</feature>
<evidence type="ECO:0000256" key="4">
    <source>
        <dbReference type="ARBA" id="ARBA00022559"/>
    </source>
</evidence>
<evidence type="ECO:0000256" key="18">
    <source>
        <dbReference type="PIRSR" id="PIRSR601621-3"/>
    </source>
</evidence>
<dbReference type="GO" id="GO:0046872">
    <property type="term" value="F:metal ion binding"/>
    <property type="evidence" value="ECO:0007669"/>
    <property type="project" value="UniProtKB-UniRule"/>
</dbReference>
<proteinExistence type="inferred from homology"/>
<dbReference type="PRINTS" id="PR00462">
    <property type="entry name" value="LIGNINASE"/>
</dbReference>
<feature type="binding site" evidence="17">
    <location>
        <position position="213"/>
    </location>
    <ligand>
        <name>Ca(2+)</name>
        <dbReference type="ChEBI" id="CHEBI:29108"/>
        <label>2</label>
    </ligand>
</feature>
<evidence type="ECO:0000256" key="12">
    <source>
        <dbReference type="ARBA" id="ARBA00023134"/>
    </source>
</evidence>
<dbReference type="GO" id="GO:0005525">
    <property type="term" value="F:GTP binding"/>
    <property type="evidence" value="ECO:0007669"/>
    <property type="project" value="UniProtKB-KW"/>
</dbReference>
<dbReference type="InterPro" id="IPR006689">
    <property type="entry name" value="Small_GTPase_ARF/SAR"/>
</dbReference>
<dbReference type="GeneID" id="59345166"/>
<dbReference type="EMBL" id="JACAZF010000005">
    <property type="protein sequence ID" value="KAF7303599.1"/>
    <property type="molecule type" value="Genomic_DNA"/>
</dbReference>
<feature type="region of interest" description="Disordered" evidence="22">
    <location>
        <begin position="597"/>
        <end position="617"/>
    </location>
</feature>
<evidence type="ECO:0000256" key="2">
    <source>
        <dbReference type="ARBA" id="ARBA00006089"/>
    </source>
</evidence>
<dbReference type="GO" id="GO:0020037">
    <property type="term" value="F:heme binding"/>
    <property type="evidence" value="ECO:0007669"/>
    <property type="project" value="UniProtKB-UniRule"/>
</dbReference>
<feature type="binding site" evidence="17">
    <location>
        <position position="103"/>
    </location>
    <ligand>
        <name>Ca(2+)</name>
        <dbReference type="ChEBI" id="CHEBI:29108"/>
        <label>1</label>
    </ligand>
</feature>
<dbReference type="InterPro" id="IPR019793">
    <property type="entry name" value="Peroxidases_heam-ligand_BS"/>
</dbReference>
<dbReference type="GO" id="GO:0004601">
    <property type="term" value="F:peroxidase activity"/>
    <property type="evidence" value="ECO:0007669"/>
    <property type="project" value="UniProtKB-KW"/>
</dbReference>
<feature type="binding site" evidence="17">
    <location>
        <position position="101"/>
    </location>
    <ligand>
        <name>Ca(2+)</name>
        <dbReference type="ChEBI" id="CHEBI:29108"/>
        <label>1</label>
    </ligand>
</feature>
<dbReference type="SUPFAM" id="SSF52540">
    <property type="entry name" value="P-loop containing nucleoside triphosphate hydrolases"/>
    <property type="match status" value="1"/>
</dbReference>
<comment type="similarity">
    <text evidence="2 21">Belongs to the peroxidase family. Ligninase subfamily.</text>
</comment>
<keyword evidence="9 17" id="KW-0106">Calcium</keyword>
<evidence type="ECO:0000256" key="13">
    <source>
        <dbReference type="ARBA" id="ARBA00023157"/>
    </source>
</evidence>
<dbReference type="PANTHER" id="PTHR31356">
    <property type="entry name" value="THYLAKOID LUMENAL 29 KDA PROTEIN, CHLOROPLASTIC-RELATED"/>
    <property type="match status" value="1"/>
</dbReference>
<feature type="binding site" evidence="17">
    <location>
        <position position="237"/>
    </location>
    <ligand>
        <name>Ca(2+)</name>
        <dbReference type="ChEBI" id="CHEBI:29108"/>
        <label>2</label>
    </ligand>
</feature>
<evidence type="ECO:0000256" key="9">
    <source>
        <dbReference type="ARBA" id="ARBA00022837"/>
    </source>
</evidence>
<dbReference type="InterPro" id="IPR044831">
    <property type="entry name" value="Ccp1-like"/>
</dbReference>
<dbReference type="PROSITE" id="PS50873">
    <property type="entry name" value="PEROXIDASE_4"/>
    <property type="match status" value="1"/>
</dbReference>
<dbReference type="EC" id="1.11.1.-" evidence="21"/>
<feature type="binding site" evidence="17">
    <location>
        <position position="230"/>
    </location>
    <ligand>
        <name>Ca(2+)</name>
        <dbReference type="ChEBI" id="CHEBI:29108"/>
        <label>2</label>
    </ligand>
</feature>
<comment type="caution">
    <text evidence="24">The sequence shown here is derived from an EMBL/GenBank/DDBJ whole genome shotgun (WGS) entry which is preliminary data.</text>
</comment>
<feature type="disulfide bond" evidence="19">
    <location>
        <begin position="57"/>
        <end position="157"/>
    </location>
</feature>
<dbReference type="RefSeq" id="XP_037220571.1">
    <property type="nucleotide sequence ID" value="XM_037362650.1"/>
</dbReference>
<feature type="chain" id="PRO_5034672852" description="Peroxidase" evidence="21">
    <location>
        <begin position="20"/>
        <end position="795"/>
    </location>
</feature>
<accession>A0A8H6W2W0</accession>
<dbReference type="GO" id="GO:0003924">
    <property type="term" value="F:GTPase activity"/>
    <property type="evidence" value="ECO:0007669"/>
    <property type="project" value="InterPro"/>
</dbReference>
<dbReference type="Gene3D" id="1.10.420.10">
    <property type="entry name" value="Peroxidase, domain 2"/>
    <property type="match status" value="1"/>
</dbReference>
<feature type="binding site" evidence="17">
    <location>
        <position position="71"/>
    </location>
    <ligand>
        <name>Ca(2+)</name>
        <dbReference type="ChEBI" id="CHEBI:29108"/>
        <label>1</label>
    </ligand>
</feature>
<keyword evidence="8 20" id="KW-0547">Nucleotide-binding</keyword>
<evidence type="ECO:0000313" key="25">
    <source>
        <dbReference type="Proteomes" id="UP000636479"/>
    </source>
</evidence>
<keyword evidence="11 17" id="KW-0408">Iron</keyword>
<sequence length="795" mass="87250">MQAVFASLLALATVQSAQAAVTKRVTCSTGQTTANAACCVLFPIMDDLQTNLFENECGEDAHESLRLTFHDAIGFSPTLGMVNTTLSDWPRQLNFFHSGGGADGSISVFDEIETAFPANAGIDDIIDAQAPILARHNTTISPGDFIQFAGAVAVSNCPGAPRLEFLFGRPPPKAASPIGLVPEPFDPLDKVLPRMADAGFSPAELVALIASHSIAASDLIEPDHPGTPFDSTPGIFDTQLFIETQLRGTTFTGTGGHNGEVMGSVKGTIRLETDHQMARDPRTNCAWQSLASSQTRMQTNFRAAMSKLAILGQDRSSLIDCSDVIPIPPPLVGHPHLPAGVSPSAVEQACATSPFPVFTADPGPATSVAPVPPHALEHKDVALRQHDLRDRNSMRQHVELLRGCHCLPMPHTPSLPRTPLSLSHYRRKVQVPSRGPRCERENINAVPFEDRQGCSVHPYYRATLLCWDAGGCDKIRALPTFLGPFVTNADALLWCVDSNDRERMEESVEQLQSNFELLAELEPARGANIPVLIIATKKELPNAMPLPELEQIFAQAVAGRATRLASTTTTEPFRKGEALYEAFEWLIGEIRSVQAGRSPTDLEPGHPPALETLPDPRAPEHLDKLLNSWVERADAGADESSKQFLQQFADVNLPAWDHYMHIQIAYVVLSVHGRQKGKNMIFDGIEHYIAQSSRTNGRTFHFTMTYFWIQMVHFGLERVRLFRRKSQAADSDSIVTLTDDDPIKLFPFFLLTNPFLADGRLWADYYSTDVLMSAEARKSFVVPDKQPLPDVVRIE</sequence>
<keyword evidence="3" id="KW-0964">Secreted</keyword>
<dbReference type="SUPFAM" id="SSF48113">
    <property type="entry name" value="Heme-dependent peroxidases"/>
    <property type="match status" value="1"/>
</dbReference>
<evidence type="ECO:0000256" key="8">
    <source>
        <dbReference type="ARBA" id="ARBA00022741"/>
    </source>
</evidence>
<evidence type="ECO:0000313" key="24">
    <source>
        <dbReference type="EMBL" id="KAF7303599.1"/>
    </source>
</evidence>
<evidence type="ECO:0000256" key="16">
    <source>
        <dbReference type="PIRSR" id="PIRSR601621-1"/>
    </source>
</evidence>
<keyword evidence="5 17" id="KW-0349">Heme</keyword>
<comment type="cofactor">
    <cofactor evidence="17 21">
        <name>Ca(2+)</name>
        <dbReference type="ChEBI" id="CHEBI:29108"/>
    </cofactor>
    <text evidence="17 21">Binds 2 calcium ions per subunit.</text>
</comment>
<dbReference type="PROSITE" id="PS00436">
    <property type="entry name" value="PEROXIDASE_2"/>
    <property type="match status" value="1"/>
</dbReference>
<dbReference type="GO" id="GO:0000302">
    <property type="term" value="P:response to reactive oxygen species"/>
    <property type="evidence" value="ECO:0007669"/>
    <property type="project" value="TreeGrafter"/>
</dbReference>
<evidence type="ECO:0000256" key="14">
    <source>
        <dbReference type="ARBA" id="ARBA00023180"/>
    </source>
</evidence>
<feature type="binding site" evidence="17">
    <location>
        <position position="105"/>
    </location>
    <ligand>
        <name>Ca(2+)</name>
        <dbReference type="ChEBI" id="CHEBI:29108"/>
        <label>1</label>
    </ligand>
</feature>
<dbReference type="Gene3D" id="1.10.520.10">
    <property type="match status" value="1"/>
</dbReference>
<dbReference type="InterPro" id="IPR001621">
    <property type="entry name" value="Ligninase"/>
</dbReference>
<evidence type="ECO:0000256" key="20">
    <source>
        <dbReference type="PIRSR" id="PIRSR606689-1"/>
    </source>
</evidence>
<evidence type="ECO:0000256" key="3">
    <source>
        <dbReference type="ARBA" id="ARBA00022525"/>
    </source>
</evidence>
<dbReference type="InterPro" id="IPR027417">
    <property type="entry name" value="P-loop_NTPase"/>
</dbReference>
<evidence type="ECO:0000256" key="17">
    <source>
        <dbReference type="PIRSR" id="PIRSR601621-2"/>
    </source>
</evidence>
<feature type="domain" description="Plant heme peroxidase family profile" evidence="23">
    <location>
        <begin position="65"/>
        <end position="325"/>
    </location>
</feature>
<keyword evidence="6 17" id="KW-0479">Metal-binding</keyword>
<feature type="binding site" description="axial binding residue" evidence="17">
    <location>
        <position position="212"/>
    </location>
    <ligand>
        <name>heme b</name>
        <dbReference type="ChEBI" id="CHEBI:60344"/>
    </ligand>
    <ligandPart>
        <name>Fe</name>
        <dbReference type="ChEBI" id="CHEBI:18248"/>
    </ligandPart>
</feature>
<dbReference type="Pfam" id="PF00141">
    <property type="entry name" value="peroxidase"/>
    <property type="match status" value="1"/>
</dbReference>
<keyword evidence="4 21" id="KW-0575">Peroxidase</keyword>
<keyword evidence="10 21" id="KW-0560">Oxidoreductase</keyword>
<keyword evidence="12 20" id="KW-0342">GTP-binding</keyword>
<name>A0A8H6W2W0_9AGAR</name>
<feature type="disulfide bond" evidence="19">
    <location>
        <begin position="27"/>
        <end position="39"/>
    </location>
</feature>
<dbReference type="GO" id="GO:0042744">
    <property type="term" value="P:hydrogen peroxide catabolic process"/>
    <property type="evidence" value="ECO:0007669"/>
    <property type="project" value="UniProtKB-KW"/>
</dbReference>
<dbReference type="PROSITE" id="PS00435">
    <property type="entry name" value="PEROXIDASE_1"/>
    <property type="match status" value="1"/>
</dbReference>
<evidence type="ECO:0000256" key="15">
    <source>
        <dbReference type="ARBA" id="ARBA00023324"/>
    </source>
</evidence>
<dbReference type="GO" id="GO:0034599">
    <property type="term" value="P:cellular response to oxidative stress"/>
    <property type="evidence" value="ECO:0007669"/>
    <property type="project" value="InterPro"/>
</dbReference>
<keyword evidence="7 21" id="KW-0732">Signal</keyword>
<dbReference type="Proteomes" id="UP000636479">
    <property type="component" value="Unassembled WGS sequence"/>
</dbReference>
<reference evidence="24" key="1">
    <citation type="submission" date="2020-05" db="EMBL/GenBank/DDBJ databases">
        <title>Mycena genomes resolve the evolution of fungal bioluminescence.</title>
        <authorList>
            <person name="Tsai I.J."/>
        </authorList>
    </citation>
    <scope>NUCLEOTIDE SEQUENCE</scope>
    <source>
        <strain evidence="24">171206Taipei</strain>
    </source>
</reference>
<keyword evidence="15" id="KW-0376">Hydrogen peroxide</keyword>
<dbReference type="InterPro" id="IPR002016">
    <property type="entry name" value="Haem_peroxidase"/>
</dbReference>
<dbReference type="GO" id="GO:0005576">
    <property type="term" value="C:extracellular region"/>
    <property type="evidence" value="ECO:0007669"/>
    <property type="project" value="UniProtKB-SubCell"/>
</dbReference>
<keyword evidence="13 19" id="KW-1015">Disulfide bond</keyword>
<dbReference type="PROSITE" id="PS51417">
    <property type="entry name" value="ARF"/>
    <property type="match status" value="1"/>
</dbReference>
<dbReference type="Pfam" id="PF11895">
    <property type="entry name" value="Peroxidase_ext"/>
    <property type="match status" value="1"/>
</dbReference>
<dbReference type="OrthoDB" id="2113341at2759"/>
<dbReference type="CDD" id="cd00692">
    <property type="entry name" value="ligninase"/>
    <property type="match status" value="1"/>
</dbReference>
<feature type="active site" description="Proton acceptor" evidence="16">
    <location>
        <position position="70"/>
    </location>
</feature>
<evidence type="ECO:0000256" key="22">
    <source>
        <dbReference type="SAM" id="MobiDB-lite"/>
    </source>
</evidence>
<dbReference type="AlphaFoldDB" id="A0A8H6W2W0"/>
<dbReference type="Gene3D" id="3.40.50.300">
    <property type="entry name" value="P-loop containing nucleotide triphosphate hydrolases"/>
    <property type="match status" value="1"/>
</dbReference>
<dbReference type="PANTHER" id="PTHR31356:SF66">
    <property type="entry name" value="CATALASE-PEROXIDASE"/>
    <property type="match status" value="1"/>
</dbReference>
<evidence type="ECO:0000256" key="21">
    <source>
        <dbReference type="RuleBase" id="RU363051"/>
    </source>
</evidence>
<comment type="subcellular location">
    <subcellularLocation>
        <location evidence="1">Secreted</location>
    </subcellularLocation>
</comment>
<evidence type="ECO:0000256" key="10">
    <source>
        <dbReference type="ARBA" id="ARBA00023002"/>
    </source>
</evidence>
<protein>
    <recommendedName>
        <fullName evidence="21">Peroxidase</fullName>
        <ecNumber evidence="21">1.11.1.-</ecNumber>
    </recommendedName>
</protein>
<evidence type="ECO:0000256" key="7">
    <source>
        <dbReference type="ARBA" id="ARBA00022729"/>
    </source>
</evidence>
<dbReference type="InterPro" id="IPR019794">
    <property type="entry name" value="Peroxidases_AS"/>
</dbReference>
<gene>
    <name evidence="24" type="ORF">MIND_00589200</name>
</gene>
<feature type="disulfide bond" evidence="19">
    <location>
        <begin position="285"/>
        <end position="350"/>
    </location>
</feature>
<feature type="disulfide bond" evidence="19">
    <location>
        <begin position="38"/>
        <end position="321"/>
    </location>
</feature>
<evidence type="ECO:0000256" key="11">
    <source>
        <dbReference type="ARBA" id="ARBA00023004"/>
    </source>
</evidence>
<dbReference type="Pfam" id="PF00025">
    <property type="entry name" value="Arf"/>
    <property type="match status" value="1"/>
</dbReference>
<feature type="binding site" evidence="20">
    <location>
        <position position="471"/>
    </location>
    <ligand>
        <name>GTP</name>
        <dbReference type="ChEBI" id="CHEBI:37565"/>
    </ligand>
</feature>
<evidence type="ECO:0000259" key="23">
    <source>
        <dbReference type="PROSITE" id="PS50873"/>
    </source>
</evidence>
<dbReference type="SMART" id="SM00177">
    <property type="entry name" value="ARF"/>
    <property type="match status" value="1"/>
</dbReference>